<evidence type="ECO:0000256" key="1">
    <source>
        <dbReference type="SAM" id="MobiDB-lite"/>
    </source>
</evidence>
<feature type="region of interest" description="Disordered" evidence="1">
    <location>
        <begin position="123"/>
        <end position="152"/>
    </location>
</feature>
<comment type="caution">
    <text evidence="2">The sequence shown here is derived from an EMBL/GenBank/DDBJ whole genome shotgun (WGS) entry which is preliminary data.</text>
</comment>
<name>A0A816YKX7_9BILA</name>
<dbReference type="Proteomes" id="UP000663887">
    <property type="component" value="Unassembled WGS sequence"/>
</dbReference>
<proteinExistence type="predicted"/>
<sequence>MEQRRVYGTQNPSTSNTATGSEPKRKMTLQSGWSDGYPYSYGTPIPSTSNVAAGGDRKRKMAQAVDEQSIKTRRMSRSSTPVRADTTVDLITLEMDSPNKYDPTVCRAVADVDSTIPFVASDDNVEGDCETSQIAGSETLSPDQIDRKPMDS</sequence>
<evidence type="ECO:0000313" key="2">
    <source>
        <dbReference type="EMBL" id="CAF2161441.1"/>
    </source>
</evidence>
<reference evidence="2" key="1">
    <citation type="submission" date="2021-02" db="EMBL/GenBank/DDBJ databases">
        <authorList>
            <person name="Nowell W R."/>
        </authorList>
    </citation>
    <scope>NUCLEOTIDE SEQUENCE</scope>
</reference>
<accession>A0A816YKX7</accession>
<feature type="compositionally biased region" description="Polar residues" evidence="1">
    <location>
        <begin position="8"/>
        <end position="20"/>
    </location>
</feature>
<dbReference type="EMBL" id="CAJNRG010015074">
    <property type="protein sequence ID" value="CAF2161441.1"/>
    <property type="molecule type" value="Genomic_DNA"/>
</dbReference>
<evidence type="ECO:0000313" key="3">
    <source>
        <dbReference type="Proteomes" id="UP000663887"/>
    </source>
</evidence>
<feature type="region of interest" description="Disordered" evidence="1">
    <location>
        <begin position="1"/>
        <end position="83"/>
    </location>
</feature>
<dbReference type="AlphaFoldDB" id="A0A816YKX7"/>
<gene>
    <name evidence="2" type="ORF">XDN619_LOCUS30471</name>
</gene>
<organism evidence="2 3">
    <name type="scientific">Rotaria magnacalcarata</name>
    <dbReference type="NCBI Taxonomy" id="392030"/>
    <lineage>
        <taxon>Eukaryota</taxon>
        <taxon>Metazoa</taxon>
        <taxon>Spiralia</taxon>
        <taxon>Gnathifera</taxon>
        <taxon>Rotifera</taxon>
        <taxon>Eurotatoria</taxon>
        <taxon>Bdelloidea</taxon>
        <taxon>Philodinida</taxon>
        <taxon>Philodinidae</taxon>
        <taxon>Rotaria</taxon>
    </lineage>
</organism>
<protein>
    <submittedName>
        <fullName evidence="2">Uncharacterized protein</fullName>
    </submittedName>
</protein>
<feature type="compositionally biased region" description="Polar residues" evidence="1">
    <location>
        <begin position="130"/>
        <end position="142"/>
    </location>
</feature>